<dbReference type="InterPro" id="IPR009100">
    <property type="entry name" value="AcylCoA_DH/oxidase_NM_dom_sf"/>
</dbReference>
<dbReference type="GO" id="GO:0005504">
    <property type="term" value="F:fatty acid binding"/>
    <property type="evidence" value="ECO:0007669"/>
    <property type="project" value="TreeGrafter"/>
</dbReference>
<keyword evidence="6" id="KW-0547">Nucleotide-binding</keyword>
<evidence type="ECO:0000256" key="2">
    <source>
        <dbReference type="ARBA" id="ARBA00004275"/>
    </source>
</evidence>
<keyword evidence="11" id="KW-0443">Lipid metabolism</keyword>
<dbReference type="Gene3D" id="2.40.110.10">
    <property type="entry name" value="Butyryl-CoA Dehydrogenase, subunit A, domain 2"/>
    <property type="match status" value="1"/>
</dbReference>
<feature type="domain" description="Acyl-coenzyme A oxidase N-terminal" evidence="18">
    <location>
        <begin position="32"/>
        <end position="148"/>
    </location>
</feature>
<keyword evidence="7 13" id="KW-0274">FAD</keyword>
<organism evidence="20 21">
    <name type="scientific">Holothuria leucospilota</name>
    <name type="common">Black long sea cucumber</name>
    <name type="synonym">Mertensiothuria leucospilota</name>
    <dbReference type="NCBI Taxonomy" id="206669"/>
    <lineage>
        <taxon>Eukaryota</taxon>
        <taxon>Metazoa</taxon>
        <taxon>Echinodermata</taxon>
        <taxon>Eleutherozoa</taxon>
        <taxon>Echinozoa</taxon>
        <taxon>Holothuroidea</taxon>
        <taxon>Aspidochirotacea</taxon>
        <taxon>Aspidochirotida</taxon>
        <taxon>Holothuriidae</taxon>
        <taxon>Holothuria</taxon>
    </lineage>
</organism>
<sequence length="681" mass="76950">MAATSTRESMGHSEGKKVNPEIESERRKAEFNPLELTYFLEGGQENTEKRRLLEADVFSDPQFKKEELSFMNQEQRYTYSIRQALRAIKKMKELDITDNKQQWIFKEAVHGTEESNLSLHSSMFLHCIYSQMTQEQQEIWLNAAFDYTLIGTYAQTELGHGTNLRGLETTSTYDPSTQEFVLHSPTLTSMKWWPGNLGKTVTHAIVAARLITQGKDHGTHMFMVQLRSLEDHRPMPGVELGDIGPKLGFSNIDNGFLRLNHVRVPRDHMCMRYSQVAPDGTYSAPSNSKLSYGSMVVIRSFLIDHVAVGLAKGAVIATRYSAVRRQSELIPGRPEPRILDYQSQQMKLFPQIATAYAFLVCGDQLKERYMTYLSQTDEGNFSALPELHGTTAGVKAFSTEMAANGLEILRMACGGHGFSAASGFPEIYGNVVAACTYEGENTVMHLQTARFLMKTVRQAKEGAKLTPFMSYLTANQREHCPARTPEDFMNIQTLVNAYRHRARRMVNHAESCVQEDLASGKSHAIAWNNNHLHLIAASKAHCHLFILDSFLHGVESSECEGAARRMLDTLIRFYALHGIVQNKGEFLLSGYISVEQLDLISKQLINLLEVIRPNAVALVDAFDIHDDRLLSVLGRYDGNVYENLYKWAKSSPLNKTEVPEAYQLYIKPFLEENRNRVQAKL</sequence>
<dbReference type="PIRSF" id="PIRSF000168">
    <property type="entry name" value="Acyl-CoA_oxidase"/>
    <property type="match status" value="1"/>
</dbReference>
<proteinExistence type="inferred from homology"/>
<dbReference type="FunFam" id="1.20.140.10:FF:000005">
    <property type="entry name" value="Acyl-coenzyme A oxidase"/>
    <property type="match status" value="1"/>
</dbReference>
<keyword evidence="21" id="KW-1185">Reference proteome</keyword>
<keyword evidence="9" id="KW-0067">ATP-binding</keyword>
<dbReference type="SUPFAM" id="SSF47203">
    <property type="entry name" value="Acyl-CoA dehydrogenase C-terminal domain-like"/>
    <property type="match status" value="2"/>
</dbReference>
<dbReference type="InterPro" id="IPR055060">
    <property type="entry name" value="ACOX_C_alpha1"/>
</dbReference>
<feature type="active site" description="Proton acceptor" evidence="14">
    <location>
        <position position="438"/>
    </location>
</feature>
<dbReference type="InterPro" id="IPR036250">
    <property type="entry name" value="AcylCo_DH-like_C"/>
</dbReference>
<dbReference type="GO" id="GO:0005524">
    <property type="term" value="F:ATP binding"/>
    <property type="evidence" value="ECO:0007669"/>
    <property type="project" value="UniProtKB-KW"/>
</dbReference>
<feature type="binding site" evidence="15">
    <location>
        <position position="156"/>
    </location>
    <ligand>
        <name>FAD</name>
        <dbReference type="ChEBI" id="CHEBI:57692"/>
    </ligand>
</feature>
<dbReference type="EMBL" id="JAIZAY010000022">
    <property type="protein sequence ID" value="KAJ8020870.1"/>
    <property type="molecule type" value="Genomic_DNA"/>
</dbReference>
<evidence type="ECO:0000256" key="9">
    <source>
        <dbReference type="ARBA" id="ARBA00022840"/>
    </source>
</evidence>
<evidence type="ECO:0000256" key="10">
    <source>
        <dbReference type="ARBA" id="ARBA00023002"/>
    </source>
</evidence>
<feature type="compositionally biased region" description="Basic and acidic residues" evidence="16">
    <location>
        <begin position="9"/>
        <end position="29"/>
    </location>
</feature>
<dbReference type="SUPFAM" id="SSF56645">
    <property type="entry name" value="Acyl-CoA dehydrogenase NM domain-like"/>
    <property type="match status" value="1"/>
</dbReference>
<evidence type="ECO:0000256" key="3">
    <source>
        <dbReference type="ARBA" id="ARBA00004846"/>
    </source>
</evidence>
<evidence type="ECO:0000256" key="5">
    <source>
        <dbReference type="ARBA" id="ARBA00022630"/>
    </source>
</evidence>
<dbReference type="GO" id="GO:0055088">
    <property type="term" value="P:lipid homeostasis"/>
    <property type="evidence" value="ECO:0007669"/>
    <property type="project" value="TreeGrafter"/>
</dbReference>
<dbReference type="GO" id="GO:0033540">
    <property type="term" value="P:fatty acid beta-oxidation using acyl-CoA oxidase"/>
    <property type="evidence" value="ECO:0007669"/>
    <property type="project" value="TreeGrafter"/>
</dbReference>
<comment type="cofactor">
    <cofactor evidence="1">
        <name>FAD</name>
        <dbReference type="ChEBI" id="CHEBI:57692"/>
    </cofactor>
</comment>
<evidence type="ECO:0000256" key="8">
    <source>
        <dbReference type="ARBA" id="ARBA00022832"/>
    </source>
</evidence>
<evidence type="ECO:0000313" key="21">
    <source>
        <dbReference type="Proteomes" id="UP001152320"/>
    </source>
</evidence>
<dbReference type="AlphaFoldDB" id="A0A9Q1BBS7"/>
<dbReference type="Proteomes" id="UP001152320">
    <property type="component" value="Chromosome 22"/>
</dbReference>
<evidence type="ECO:0000256" key="6">
    <source>
        <dbReference type="ARBA" id="ARBA00022741"/>
    </source>
</evidence>
<keyword evidence="12" id="KW-0576">Peroxisome</keyword>
<dbReference type="Gene3D" id="1.20.140.10">
    <property type="entry name" value="Butyryl-CoA Dehydrogenase, subunit A, domain 3"/>
    <property type="match status" value="2"/>
</dbReference>
<evidence type="ECO:0000259" key="17">
    <source>
        <dbReference type="Pfam" id="PF01756"/>
    </source>
</evidence>
<comment type="caution">
    <text evidence="20">The sequence shown here is derived from an EMBL/GenBank/DDBJ whole genome shotgun (WGS) entry which is preliminary data.</text>
</comment>
<gene>
    <name evidence="20" type="ORF">HOLleu_40576</name>
</gene>
<feature type="domain" description="Acyl-CoA oxidase C-alpha1" evidence="19">
    <location>
        <begin position="292"/>
        <end position="453"/>
    </location>
</feature>
<dbReference type="GO" id="GO:0071949">
    <property type="term" value="F:FAD binding"/>
    <property type="evidence" value="ECO:0007669"/>
    <property type="project" value="InterPro"/>
</dbReference>
<dbReference type="PANTHER" id="PTHR10909">
    <property type="entry name" value="ELECTRON TRANSPORT OXIDOREDUCTASE"/>
    <property type="match status" value="1"/>
</dbReference>
<evidence type="ECO:0000313" key="20">
    <source>
        <dbReference type="EMBL" id="KAJ8020870.1"/>
    </source>
</evidence>
<protein>
    <recommendedName>
        <fullName evidence="13">Acyl-coenzyme A oxidase</fullName>
    </recommendedName>
</protein>
<evidence type="ECO:0000256" key="11">
    <source>
        <dbReference type="ARBA" id="ARBA00023098"/>
    </source>
</evidence>
<dbReference type="OrthoDB" id="538336at2759"/>
<comment type="similarity">
    <text evidence="4 13">Belongs to the acyl-CoA oxidase family.</text>
</comment>
<dbReference type="InterPro" id="IPR029320">
    <property type="entry name" value="Acyl-CoA_ox_N"/>
</dbReference>
<dbReference type="GO" id="GO:0005777">
    <property type="term" value="C:peroxisome"/>
    <property type="evidence" value="ECO:0007669"/>
    <property type="project" value="UniProtKB-SubCell"/>
</dbReference>
<feature type="region of interest" description="Disordered" evidence="16">
    <location>
        <begin position="1"/>
        <end position="29"/>
    </location>
</feature>
<keyword evidence="10" id="KW-0560">Oxidoreductase</keyword>
<evidence type="ECO:0000256" key="1">
    <source>
        <dbReference type="ARBA" id="ARBA00001974"/>
    </source>
</evidence>
<comment type="subcellular location">
    <subcellularLocation>
        <location evidence="2">Peroxisome</location>
    </subcellularLocation>
</comment>
<dbReference type="InterPro" id="IPR037069">
    <property type="entry name" value="AcylCoA_DH/ox_N_sf"/>
</dbReference>
<evidence type="ECO:0000259" key="19">
    <source>
        <dbReference type="Pfam" id="PF22924"/>
    </source>
</evidence>
<evidence type="ECO:0000256" key="13">
    <source>
        <dbReference type="PIRNR" id="PIRNR000168"/>
    </source>
</evidence>
<feature type="domain" description="Acyl-CoA oxidase C-terminal" evidence="17">
    <location>
        <begin position="491"/>
        <end position="670"/>
    </location>
</feature>
<dbReference type="Pfam" id="PF14749">
    <property type="entry name" value="Acyl-CoA_ox_N"/>
    <property type="match status" value="1"/>
</dbReference>
<dbReference type="InterPro" id="IPR002655">
    <property type="entry name" value="Acyl-CoA_oxidase_C"/>
</dbReference>
<evidence type="ECO:0000259" key="18">
    <source>
        <dbReference type="Pfam" id="PF14749"/>
    </source>
</evidence>
<dbReference type="FunFam" id="1.10.540.10:FF:000006">
    <property type="entry name" value="Acyl-coenzyme A oxidase"/>
    <property type="match status" value="1"/>
</dbReference>
<keyword evidence="5 13" id="KW-0285">Flavoprotein</keyword>
<evidence type="ECO:0000256" key="14">
    <source>
        <dbReference type="PIRSR" id="PIRSR000168-1"/>
    </source>
</evidence>
<evidence type="ECO:0000256" key="7">
    <source>
        <dbReference type="ARBA" id="ARBA00022827"/>
    </source>
</evidence>
<evidence type="ECO:0000256" key="15">
    <source>
        <dbReference type="PIRSR" id="PIRSR000168-2"/>
    </source>
</evidence>
<accession>A0A9Q1BBS7</accession>
<dbReference type="FunFam" id="1.20.140.10:FF:000013">
    <property type="entry name" value="Acyl-coenzyme A oxidase"/>
    <property type="match status" value="1"/>
</dbReference>
<dbReference type="Pfam" id="PF22924">
    <property type="entry name" value="ACOX_C_alpha1"/>
    <property type="match status" value="1"/>
</dbReference>
<dbReference type="GO" id="GO:0003997">
    <property type="term" value="F:acyl-CoA oxidase activity"/>
    <property type="evidence" value="ECO:0007669"/>
    <property type="project" value="InterPro"/>
</dbReference>
<evidence type="ECO:0000256" key="16">
    <source>
        <dbReference type="SAM" id="MobiDB-lite"/>
    </source>
</evidence>
<dbReference type="Gene3D" id="1.10.540.10">
    <property type="entry name" value="Acyl-CoA dehydrogenase/oxidase, N-terminal domain"/>
    <property type="match status" value="1"/>
</dbReference>
<evidence type="ECO:0000256" key="4">
    <source>
        <dbReference type="ARBA" id="ARBA00006288"/>
    </source>
</evidence>
<feature type="binding site" evidence="15">
    <location>
        <position position="195"/>
    </location>
    <ligand>
        <name>FAD</name>
        <dbReference type="ChEBI" id="CHEBI:57692"/>
    </ligand>
</feature>
<dbReference type="PANTHER" id="PTHR10909:SF250">
    <property type="entry name" value="PEROXISOMAL ACYL-COENZYME A OXIDASE 1"/>
    <property type="match status" value="1"/>
</dbReference>
<reference evidence="20" key="1">
    <citation type="submission" date="2021-10" db="EMBL/GenBank/DDBJ databases">
        <title>Tropical sea cucumber genome reveals ecological adaptation and Cuvierian tubules defense mechanism.</title>
        <authorList>
            <person name="Chen T."/>
        </authorList>
    </citation>
    <scope>NUCLEOTIDE SEQUENCE</scope>
    <source>
        <strain evidence="20">Nanhai2018</strain>
        <tissue evidence="20">Muscle</tissue>
    </source>
</reference>
<dbReference type="InterPro" id="IPR012258">
    <property type="entry name" value="Acyl-CoA_oxidase"/>
</dbReference>
<dbReference type="Pfam" id="PF01756">
    <property type="entry name" value="ACOX"/>
    <property type="match status" value="1"/>
</dbReference>
<dbReference type="InterPro" id="IPR046373">
    <property type="entry name" value="Acyl-CoA_Oxase/DH_mid-dom_sf"/>
</dbReference>
<dbReference type="FunFam" id="2.40.110.10:FF:000003">
    <property type="entry name" value="Acyl-coenzyme A oxidase"/>
    <property type="match status" value="1"/>
</dbReference>
<comment type="pathway">
    <text evidence="3">Lipid metabolism; peroxisomal fatty acid beta-oxidation.</text>
</comment>
<keyword evidence="8" id="KW-0276">Fatty acid metabolism</keyword>
<name>A0A9Q1BBS7_HOLLE</name>
<evidence type="ECO:0000256" key="12">
    <source>
        <dbReference type="ARBA" id="ARBA00023140"/>
    </source>
</evidence>